<feature type="signal peptide" evidence="7">
    <location>
        <begin position="1"/>
        <end position="24"/>
    </location>
</feature>
<dbReference type="InterPro" id="IPR013783">
    <property type="entry name" value="Ig-like_fold"/>
</dbReference>
<evidence type="ECO:0000256" key="7">
    <source>
        <dbReference type="SAM" id="SignalP"/>
    </source>
</evidence>
<feature type="domain" description="HTH araC/xylS-type" evidence="8">
    <location>
        <begin position="1312"/>
        <end position="1411"/>
    </location>
</feature>
<dbReference type="InterPro" id="IPR015943">
    <property type="entry name" value="WD40/YVTN_repeat-like_dom_sf"/>
</dbReference>
<dbReference type="SMART" id="SM00388">
    <property type="entry name" value="HisKA"/>
    <property type="match status" value="1"/>
</dbReference>
<gene>
    <name evidence="11" type="ordered locus">Slin_6436</name>
</gene>
<comment type="catalytic activity">
    <reaction evidence="1">
        <text>ATP + protein L-histidine = ADP + protein N-phospho-L-histidine.</text>
        <dbReference type="EC" id="2.7.13.3"/>
    </reaction>
</comment>
<dbReference type="PANTHER" id="PTHR43547:SF2">
    <property type="entry name" value="HYBRID SIGNAL TRANSDUCTION HISTIDINE KINASE C"/>
    <property type="match status" value="1"/>
</dbReference>
<dbReference type="SUPFAM" id="SSF63829">
    <property type="entry name" value="Calcium-dependent phosphotriesterase"/>
    <property type="match status" value="3"/>
</dbReference>
<dbReference type="InterPro" id="IPR011006">
    <property type="entry name" value="CheY-like_superfamily"/>
</dbReference>
<dbReference type="eggNOG" id="COG2207">
    <property type="taxonomic scope" value="Bacteria"/>
</dbReference>
<feature type="modified residue" description="4-aspartylphosphate" evidence="6">
    <location>
        <position position="1213"/>
    </location>
</feature>
<evidence type="ECO:0000259" key="9">
    <source>
        <dbReference type="PROSITE" id="PS50109"/>
    </source>
</evidence>
<dbReference type="Gene3D" id="2.60.40.10">
    <property type="entry name" value="Immunoglobulins"/>
    <property type="match status" value="1"/>
</dbReference>
<dbReference type="InterPro" id="IPR003661">
    <property type="entry name" value="HisK_dim/P_dom"/>
</dbReference>
<dbReference type="InterPro" id="IPR001789">
    <property type="entry name" value="Sig_transdc_resp-reg_receiver"/>
</dbReference>
<evidence type="ECO:0000259" key="10">
    <source>
        <dbReference type="PROSITE" id="PS50110"/>
    </source>
</evidence>
<dbReference type="InterPro" id="IPR004358">
    <property type="entry name" value="Sig_transdc_His_kin-like_C"/>
</dbReference>
<dbReference type="InterPro" id="IPR009057">
    <property type="entry name" value="Homeodomain-like_sf"/>
</dbReference>
<dbReference type="eggNOG" id="COG0745">
    <property type="taxonomic scope" value="Bacteria"/>
</dbReference>
<dbReference type="EMBL" id="CP001769">
    <property type="protein sequence ID" value="ADB42393.1"/>
    <property type="molecule type" value="Genomic_DNA"/>
</dbReference>
<dbReference type="Gene3D" id="3.40.50.2300">
    <property type="match status" value="1"/>
</dbReference>
<dbReference type="InterPro" id="IPR036890">
    <property type="entry name" value="HATPase_C_sf"/>
</dbReference>
<dbReference type="PRINTS" id="PR00344">
    <property type="entry name" value="BCTRLSENSOR"/>
</dbReference>
<keyword evidence="5" id="KW-0804">Transcription</keyword>
<dbReference type="InterPro" id="IPR011110">
    <property type="entry name" value="Reg_prop"/>
</dbReference>
<evidence type="ECO:0000256" key="3">
    <source>
        <dbReference type="ARBA" id="ARBA00022553"/>
    </source>
</evidence>
<dbReference type="Pfam" id="PF12833">
    <property type="entry name" value="HTH_18"/>
    <property type="match status" value="1"/>
</dbReference>
<evidence type="ECO:0000256" key="1">
    <source>
        <dbReference type="ARBA" id="ARBA00000085"/>
    </source>
</evidence>
<dbReference type="GO" id="GO:0043565">
    <property type="term" value="F:sequence-specific DNA binding"/>
    <property type="evidence" value="ECO:0007669"/>
    <property type="project" value="InterPro"/>
</dbReference>
<dbReference type="InterPro" id="IPR018060">
    <property type="entry name" value="HTH_AraC"/>
</dbReference>
<dbReference type="InterPro" id="IPR005467">
    <property type="entry name" value="His_kinase_dom"/>
</dbReference>
<dbReference type="eggNOG" id="COG5002">
    <property type="taxonomic scope" value="Bacteria"/>
</dbReference>
<keyword evidence="11" id="KW-0418">Kinase</keyword>
<dbReference type="CDD" id="cd17574">
    <property type="entry name" value="REC_OmpR"/>
    <property type="match status" value="1"/>
</dbReference>
<accession>D2QUB1</accession>
<dbReference type="Pfam" id="PF00512">
    <property type="entry name" value="HisKA"/>
    <property type="match status" value="1"/>
</dbReference>
<dbReference type="SMART" id="SM00448">
    <property type="entry name" value="REC"/>
    <property type="match status" value="1"/>
</dbReference>
<protein>
    <recommendedName>
        <fullName evidence="2">histidine kinase</fullName>
        <ecNumber evidence="2">2.7.13.3</ecNumber>
    </recommendedName>
</protein>
<evidence type="ECO:0000313" key="12">
    <source>
        <dbReference type="Proteomes" id="UP000002028"/>
    </source>
</evidence>
<dbReference type="PANTHER" id="PTHR43547">
    <property type="entry name" value="TWO-COMPONENT HISTIDINE KINASE"/>
    <property type="match status" value="1"/>
</dbReference>
<dbReference type="STRING" id="504472.Slin_6436"/>
<dbReference type="FunFam" id="2.60.40.10:FF:000791">
    <property type="entry name" value="Two-component system sensor histidine kinase/response regulator"/>
    <property type="match status" value="1"/>
</dbReference>
<dbReference type="SUPFAM" id="SSF52172">
    <property type="entry name" value="CheY-like"/>
    <property type="match status" value="1"/>
</dbReference>
<dbReference type="Proteomes" id="UP000002028">
    <property type="component" value="Chromosome"/>
</dbReference>
<dbReference type="SUPFAM" id="SSF46689">
    <property type="entry name" value="Homeodomain-like"/>
    <property type="match status" value="1"/>
</dbReference>
<dbReference type="eggNOG" id="COG3292">
    <property type="taxonomic scope" value="Bacteria"/>
</dbReference>
<reference evidence="11 12" key="1">
    <citation type="journal article" date="2010" name="Stand. Genomic Sci.">
        <title>Complete genome sequence of Spirosoma linguale type strain (1).</title>
        <authorList>
            <person name="Lail K."/>
            <person name="Sikorski J."/>
            <person name="Saunders E."/>
            <person name="Lapidus A."/>
            <person name="Glavina Del Rio T."/>
            <person name="Copeland A."/>
            <person name="Tice H."/>
            <person name="Cheng J.-F."/>
            <person name="Lucas S."/>
            <person name="Nolan M."/>
            <person name="Bruce D."/>
            <person name="Goodwin L."/>
            <person name="Pitluck S."/>
            <person name="Ivanova N."/>
            <person name="Mavromatis K."/>
            <person name="Ovchinnikova G."/>
            <person name="Pati A."/>
            <person name="Chen A."/>
            <person name="Palaniappan K."/>
            <person name="Land M."/>
            <person name="Hauser L."/>
            <person name="Chang Y.-J."/>
            <person name="Jeffries C.D."/>
            <person name="Chain P."/>
            <person name="Brettin T."/>
            <person name="Detter J.C."/>
            <person name="Schuetze A."/>
            <person name="Rohde M."/>
            <person name="Tindall B.J."/>
            <person name="Goeker M."/>
            <person name="Bristow J."/>
            <person name="Eisen J.A."/>
            <person name="Markowitz V."/>
            <person name="Hugenholtz P."/>
            <person name="Kyrpides N.C."/>
            <person name="Klenk H.-P."/>
            <person name="Chen F."/>
        </authorList>
    </citation>
    <scope>NUCLEOTIDE SEQUENCE [LARGE SCALE GENOMIC DNA]</scope>
    <source>
        <strain evidence="12">ATCC 33905 / DSM 74 / LMG 10896 / Claus 1</strain>
    </source>
</reference>
<sequence length="1418" mass="159877">MMKWVFLNVCCFWCIFLISPACLAQREPDQFQFQHITVDEGLSHSDAMCVTQDKGGFIWIGTNKGINRYDGYSLKKYELPINDQDGISSNRIRALEIDRQGMLWVGVERSGVFWYDPAHDRFVSIRERAGAANFGPYLHQLTHTNVHAIRADQQNRIWVATQHYGVFVLQTDGQGKLSDIRQIAITNRSKAEPLVNKLAVDHRGRVWIGTLGEGLWVFDGNGSLRSKAPLRASPVPAFSETNIRALHLDIRGDLWIGTDSQIFWLSRQGLSNSPGIPPQPLQRTFAAIENLFLDSSKRLWISTNYGLLLMSAGTEKEMRPPVDERAIRTFLPLDTDPASINSVRVHDLLEDRFHNLWLATSAGGLNRLQLRPKPFGQIRRQMVGQTTPANNYINTIWKDEKNNQLWMGTRNGFASYDLSRKTYRNYLNRALSGDVNGIDVATLFQATDGTLWIGTRYYGLYTLKGPAGAVPNRLPAVSGMPDLSNTSIESIVEDRHGTIWVATFSAGIHQFTRQGQYLKTYDTLHHALPTHQFTTLLYETETDVLWASTRDAGVLKIQISPTGLHLLNQFKHEPHNPNSLQTNYAWPLLKDRQGTLWIGTIGGGLHRLTKNAAGKEVIDRYSRWVPETDVESLLTDEAGNLWIGGAGLYKFNPASKRLFHYDVTDGLQSNSFKVGAAYRAADGTLYVGGTNGITYFQPRTLTPNPYPPLVQVTELRVLNQPVGIGDTLNGRVLLEKPYTEPQTIRLEASENDFSIAFVGLNYANPQKQQYMYRLVGYNDDWVRAAPGQRTANFANLPAGDYTFMVKASNDDGIWSVEPASLQFTILPPWWRTWWAYLLYAAAVVGVFWFYQRNELAKQELKNRLALEQYKVEKEKEVTDTKLRFFTNVSHELRTPLTLILGPLEELASAGSGPLYQAKDKVMLMHQQTRKLLDLVNQLMDFRKVEAGHVTLRASQGNMMAFLMEIVLIFKLKAEELQLDYAMEAPATDINMYFDRGKVEIILTNLLSNAFKFTPEGGKIRVLVSVIGSPSEPAVFHGNRLHTNYLELVVRDWGVGMNSDEVDKIFDPYYQASHTETMRMTGTGIGLSLVKQFVEAHRGEVSVQSAPGAGTTFTLRLPFGKDHLSPEAIRDDAPYTDGPLLLTGDTSEVAPMARPQASDPPVRSGRVLLVEDNDELRQYVQQLLAPTFEVSLAVDGLDGWEKTLDLLPDLVVSDVMMPRSNGLELCRKIKQHPKTMHIPVVLLTARAAAVHELEGLETGADEYMAKPFNPRLLYTKIAVMLQSRHRLKEYYQRQILLKPTDIVIPNEEKQLLEKAMAIVESHLADADFSVPVLVREMGMSQSAFYRQIKTMTGQSAVEFIRDVRMKRAAQLLSTTTMRVSEIANQVGFDDLKHFRKTFQSLYTLSPSDYARQHRQGAIN</sequence>
<feature type="domain" description="Response regulatory" evidence="10">
    <location>
        <begin position="1165"/>
        <end position="1280"/>
    </location>
</feature>
<dbReference type="Gene3D" id="1.10.287.130">
    <property type="match status" value="1"/>
</dbReference>
<organism evidence="11 12">
    <name type="scientific">Spirosoma linguale (strain ATCC 33905 / DSM 74 / LMG 10896 / Claus 1)</name>
    <dbReference type="NCBI Taxonomy" id="504472"/>
    <lineage>
        <taxon>Bacteria</taxon>
        <taxon>Pseudomonadati</taxon>
        <taxon>Bacteroidota</taxon>
        <taxon>Cytophagia</taxon>
        <taxon>Cytophagales</taxon>
        <taxon>Cytophagaceae</taxon>
        <taxon>Spirosoma</taxon>
    </lineage>
</organism>
<dbReference type="Pfam" id="PF07495">
    <property type="entry name" value="Y_Y_Y"/>
    <property type="match status" value="1"/>
</dbReference>
<feature type="domain" description="Histidine kinase" evidence="9">
    <location>
        <begin position="887"/>
        <end position="1120"/>
    </location>
</feature>
<dbReference type="SUPFAM" id="SSF55874">
    <property type="entry name" value="ATPase domain of HSP90 chaperone/DNA topoisomerase II/histidine kinase"/>
    <property type="match status" value="1"/>
</dbReference>
<dbReference type="InterPro" id="IPR011123">
    <property type="entry name" value="Y_Y_Y"/>
</dbReference>
<dbReference type="Pfam" id="PF07494">
    <property type="entry name" value="Reg_prop"/>
    <property type="match status" value="1"/>
</dbReference>
<dbReference type="Gene3D" id="2.130.10.10">
    <property type="entry name" value="YVTN repeat-like/Quinoprotein amine dehydrogenase"/>
    <property type="match status" value="3"/>
</dbReference>
<dbReference type="PROSITE" id="PS01124">
    <property type="entry name" value="HTH_ARAC_FAMILY_2"/>
    <property type="match status" value="1"/>
</dbReference>
<evidence type="ECO:0000256" key="5">
    <source>
        <dbReference type="ARBA" id="ARBA00023163"/>
    </source>
</evidence>
<keyword evidence="12" id="KW-1185">Reference proteome</keyword>
<dbReference type="Gene3D" id="1.10.10.60">
    <property type="entry name" value="Homeodomain-like"/>
    <property type="match status" value="1"/>
</dbReference>
<dbReference type="Gene3D" id="3.30.565.10">
    <property type="entry name" value="Histidine kinase-like ATPase, C-terminal domain"/>
    <property type="match status" value="1"/>
</dbReference>
<keyword evidence="3 6" id="KW-0597">Phosphoprotein</keyword>
<evidence type="ECO:0000256" key="6">
    <source>
        <dbReference type="PROSITE-ProRule" id="PRU00169"/>
    </source>
</evidence>
<evidence type="ECO:0000256" key="2">
    <source>
        <dbReference type="ARBA" id="ARBA00012438"/>
    </source>
</evidence>
<dbReference type="Pfam" id="PF02518">
    <property type="entry name" value="HATPase_c"/>
    <property type="match status" value="1"/>
</dbReference>
<dbReference type="SMART" id="SM00387">
    <property type="entry name" value="HATPase_c"/>
    <property type="match status" value="1"/>
</dbReference>
<dbReference type="SUPFAM" id="SSF47384">
    <property type="entry name" value="Homodimeric domain of signal transducing histidine kinase"/>
    <property type="match status" value="1"/>
</dbReference>
<evidence type="ECO:0000313" key="11">
    <source>
        <dbReference type="EMBL" id="ADB42393.1"/>
    </source>
</evidence>
<dbReference type="CDD" id="cd00082">
    <property type="entry name" value="HisKA"/>
    <property type="match status" value="1"/>
</dbReference>
<dbReference type="InterPro" id="IPR003594">
    <property type="entry name" value="HATPase_dom"/>
</dbReference>
<dbReference type="EC" id="2.7.13.3" evidence="2"/>
<dbReference type="FunFam" id="1.10.287.130:FF:000045">
    <property type="entry name" value="Two-component system sensor histidine kinase/response regulator"/>
    <property type="match status" value="1"/>
</dbReference>
<dbReference type="SMART" id="SM00342">
    <property type="entry name" value="HTH_ARAC"/>
    <property type="match status" value="1"/>
</dbReference>
<keyword evidence="4" id="KW-0805">Transcription regulation</keyword>
<feature type="chain" id="PRO_5003035740" description="histidine kinase" evidence="7">
    <location>
        <begin position="25"/>
        <end position="1418"/>
    </location>
</feature>
<evidence type="ECO:0000256" key="4">
    <source>
        <dbReference type="ARBA" id="ARBA00023015"/>
    </source>
</evidence>
<dbReference type="GO" id="GO:0003700">
    <property type="term" value="F:DNA-binding transcription factor activity"/>
    <property type="evidence" value="ECO:0007669"/>
    <property type="project" value="InterPro"/>
</dbReference>
<dbReference type="Pfam" id="PF00072">
    <property type="entry name" value="Response_reg"/>
    <property type="match status" value="1"/>
</dbReference>
<dbReference type="HOGENOM" id="CLU_000445_28_1_10"/>
<keyword evidence="11" id="KW-0808">Transferase</keyword>
<dbReference type="PROSITE" id="PS50109">
    <property type="entry name" value="HIS_KIN"/>
    <property type="match status" value="1"/>
</dbReference>
<dbReference type="InterPro" id="IPR036097">
    <property type="entry name" value="HisK_dim/P_sf"/>
</dbReference>
<keyword evidence="7" id="KW-0732">Signal</keyword>
<dbReference type="GO" id="GO:0000155">
    <property type="term" value="F:phosphorelay sensor kinase activity"/>
    <property type="evidence" value="ECO:0007669"/>
    <property type="project" value="InterPro"/>
</dbReference>
<proteinExistence type="predicted"/>
<evidence type="ECO:0000259" key="8">
    <source>
        <dbReference type="PROSITE" id="PS01124"/>
    </source>
</evidence>
<dbReference type="KEGG" id="sli:Slin_6436"/>
<dbReference type="PROSITE" id="PS50110">
    <property type="entry name" value="RESPONSE_REGULATORY"/>
    <property type="match status" value="1"/>
</dbReference>
<name>D2QUB1_SPILD</name>